<evidence type="ECO:0000256" key="1">
    <source>
        <dbReference type="SAM" id="MobiDB-lite"/>
    </source>
</evidence>
<feature type="region of interest" description="Disordered" evidence="1">
    <location>
        <begin position="161"/>
        <end position="181"/>
    </location>
</feature>
<evidence type="ECO:0000313" key="3">
    <source>
        <dbReference type="RefSeq" id="XP_025840449.1"/>
    </source>
</evidence>
<dbReference type="KEGG" id="vvp:112908992"/>
<keyword evidence="2" id="KW-1185">Reference proteome</keyword>
<protein>
    <submittedName>
        <fullName evidence="3">Uncharacterized protein</fullName>
    </submittedName>
</protein>
<sequence>MGEAQGQQRFRSGTWQFRKRLTRETKTAEVVEVSWKGLARLTWLGGGRPGRARRLWPASSRLLGLGEPHPDAHRSPAREGRGGTSPAECPPSRSGPKARPRPALPGPGLSPQLGGDSAGSTAGTGLGELVWRANLAGWPRSAEGGVPEAPPTSAALSQSGVWAGRGAGSSGTDPLRSLLSSPTQRGCLATSELVLFNAPLYPLFRAGLLHSRPWAYHRDAEPPAFLERARAGAPAGAASGFQLPARVSRGWREAGSSGPAASCGLCPGARGLRDTCRRRPGTFRGQGAGGGSLLNVEEYAMPEPDGIPARTGFRPSEGDRRAREWHKHCSQVVTGTGRNGAGRQWSLLGADCQRTPLKAGALSRDLENDKRPFYKDLGTTFQARGAE</sequence>
<dbReference type="AlphaFoldDB" id="A0A3Q7R299"/>
<evidence type="ECO:0000313" key="2">
    <source>
        <dbReference type="Proteomes" id="UP001652641"/>
    </source>
</evidence>
<feature type="compositionally biased region" description="Low complexity" evidence="1">
    <location>
        <begin position="106"/>
        <end position="123"/>
    </location>
</feature>
<proteinExistence type="predicted"/>
<reference evidence="3" key="2">
    <citation type="submission" date="2025-08" db="UniProtKB">
        <authorList>
            <consortium name="RefSeq"/>
        </authorList>
    </citation>
    <scope>IDENTIFICATION</scope>
    <source>
        <tissue evidence="3">Cell line</tissue>
    </source>
</reference>
<feature type="compositionally biased region" description="Basic and acidic residues" evidence="1">
    <location>
        <begin position="68"/>
        <end position="81"/>
    </location>
</feature>
<dbReference type="GeneID" id="112908992"/>
<name>A0A3Q7R299_VULVU</name>
<dbReference type="Proteomes" id="UP001652641">
    <property type="component" value="Chromosome 3"/>
</dbReference>
<organism evidence="2 3">
    <name type="scientific">Vulpes vulpes</name>
    <name type="common">Red fox</name>
    <dbReference type="NCBI Taxonomy" id="9627"/>
    <lineage>
        <taxon>Eukaryota</taxon>
        <taxon>Metazoa</taxon>
        <taxon>Chordata</taxon>
        <taxon>Craniata</taxon>
        <taxon>Vertebrata</taxon>
        <taxon>Euteleostomi</taxon>
        <taxon>Mammalia</taxon>
        <taxon>Eutheria</taxon>
        <taxon>Laurasiatheria</taxon>
        <taxon>Carnivora</taxon>
        <taxon>Caniformia</taxon>
        <taxon>Canidae</taxon>
        <taxon>Vulpes</taxon>
    </lineage>
</organism>
<dbReference type="RefSeq" id="XP_025840449.1">
    <property type="nucleotide sequence ID" value="XM_025984664.2"/>
</dbReference>
<gene>
    <name evidence="3" type="primary">LOC112908992</name>
</gene>
<accession>A0A3Q7R299</accession>
<feature type="region of interest" description="Disordered" evidence="1">
    <location>
        <begin position="62"/>
        <end position="124"/>
    </location>
</feature>
<reference key="1">
    <citation type="submission" date="2019-01" db="UniProtKB">
        <authorList>
            <consortium name="RefSeq"/>
        </authorList>
    </citation>
    <scope>IDENTIFICATION</scope>
</reference>